<protein>
    <recommendedName>
        <fullName evidence="1">NERD domain-containing protein</fullName>
    </recommendedName>
</protein>
<evidence type="ECO:0000259" key="1">
    <source>
        <dbReference type="PROSITE" id="PS50965"/>
    </source>
</evidence>
<dbReference type="InterPro" id="IPR011528">
    <property type="entry name" value="NERD"/>
</dbReference>
<evidence type="ECO:0000313" key="2">
    <source>
        <dbReference type="EMBL" id="KAA6332989.1"/>
    </source>
</evidence>
<feature type="domain" description="NERD" evidence="1">
    <location>
        <begin position="1"/>
        <end position="54"/>
    </location>
</feature>
<dbReference type="EMBL" id="SNRY01001169">
    <property type="protein sequence ID" value="KAA6332989.1"/>
    <property type="molecule type" value="Genomic_DNA"/>
</dbReference>
<reference evidence="2" key="1">
    <citation type="submission" date="2019-03" db="EMBL/GenBank/DDBJ databases">
        <title>Single cell metagenomics reveals metabolic interactions within the superorganism composed of flagellate Streblomastix strix and complex community of Bacteroidetes bacteria on its surface.</title>
        <authorList>
            <person name="Treitli S.C."/>
            <person name="Kolisko M."/>
            <person name="Husnik F."/>
            <person name="Keeling P."/>
            <person name="Hampl V."/>
        </authorList>
    </citation>
    <scope>NUCLEOTIDE SEQUENCE</scope>
    <source>
        <strain evidence="2">STM</strain>
    </source>
</reference>
<organism evidence="2">
    <name type="scientific">termite gut metagenome</name>
    <dbReference type="NCBI Taxonomy" id="433724"/>
    <lineage>
        <taxon>unclassified sequences</taxon>
        <taxon>metagenomes</taxon>
        <taxon>organismal metagenomes</taxon>
    </lineage>
</organism>
<name>A0A5J4RH41_9ZZZZ</name>
<dbReference type="AlphaFoldDB" id="A0A5J4RH41"/>
<sequence length="54" mass="6326">MYQTTHLVYTGQGIYYIPNKNYPMQVSGENRQGRRGMAVESEIKYTDIIPMLRL</sequence>
<gene>
    <name evidence="2" type="ORF">EZS27_018555</name>
</gene>
<dbReference type="PROSITE" id="PS50965">
    <property type="entry name" value="NERD"/>
    <property type="match status" value="1"/>
</dbReference>
<proteinExistence type="predicted"/>
<comment type="caution">
    <text evidence="2">The sequence shown here is derived from an EMBL/GenBank/DDBJ whole genome shotgun (WGS) entry which is preliminary data.</text>
</comment>
<accession>A0A5J4RH41</accession>